<protein>
    <submittedName>
        <fullName evidence="2">SpoIVB peptidase</fullName>
        <ecNumber evidence="2">3.4.21.116</ecNumber>
    </submittedName>
</protein>
<dbReference type="RefSeq" id="WP_284679173.1">
    <property type="nucleotide sequence ID" value="NZ_CP060096.1"/>
</dbReference>
<dbReference type="Gene3D" id="2.30.42.10">
    <property type="match status" value="1"/>
</dbReference>
<dbReference type="InterPro" id="IPR036034">
    <property type="entry name" value="PDZ_sf"/>
</dbReference>
<dbReference type="SUPFAM" id="SSF50156">
    <property type="entry name" value="PDZ domain-like"/>
    <property type="match status" value="1"/>
</dbReference>
<dbReference type="InterPro" id="IPR008763">
    <property type="entry name" value="Peptidase_S55"/>
</dbReference>
<dbReference type="InterPro" id="IPR001478">
    <property type="entry name" value="PDZ"/>
</dbReference>
<keyword evidence="2" id="KW-0378">Hydrolase</keyword>
<name>A0A974Y2N7_9THEO</name>
<feature type="domain" description="Peptidase S55" evidence="1">
    <location>
        <begin position="198"/>
        <end position="437"/>
    </location>
</feature>
<dbReference type="PROSITE" id="PS51494">
    <property type="entry name" value="SPOIVB"/>
    <property type="match status" value="1"/>
</dbReference>
<sequence length="437" mass="48479">MKWQKIKYLLFIFLSGLLIYVSCLAPVKDLTKTPSNFKFFKGEKVNFNFNLPLKVSFYTDKDGILKINNETKENVLNLNKPFSVETLEQGKVNINFKLYGIVPIKSVSVDVLPTVYIMPGGQSIGVRLNTKGALVVGYSEIIGENNKVYSPYKEGGIQIGDIILEVDGKKIKSADDITNITNSLNGNIVKLKLNRKGSIVNTSLHPVKSKDDGQYRIGLWVRDHTAGIGTLTFYLPEKKLYAALGHAITDIDTGDTLSVENGEIMKSRITSVNRGRRSNPGELRGIFLEEIDTIGNIEKNTAFGIYGSLYSKLSNNIYNKPIPIGYQSQVKEGPAKILTTIDDNGVKEYNIQIIRKVQQESSNQKGMIIKITDKNLLNKTGGIVQGMSGSPIIQNGKLIGAVTHVFVNDPTKGYGVYAEWMLKEMNNIADNQKVFKN</sequence>
<dbReference type="InterPro" id="IPR014219">
    <property type="entry name" value="SpoIVB"/>
</dbReference>
<dbReference type="Proteomes" id="UP000671913">
    <property type="component" value="Chromosome"/>
</dbReference>
<dbReference type="AlphaFoldDB" id="A0A974Y2N7"/>
<evidence type="ECO:0000313" key="2">
    <source>
        <dbReference type="EMBL" id="QSZ26499.1"/>
    </source>
</evidence>
<gene>
    <name evidence="2" type="primary">spoIVB</name>
    <name evidence="2" type="ORF">ACETAC_06135</name>
</gene>
<dbReference type="EMBL" id="CP060096">
    <property type="protein sequence ID" value="QSZ26499.1"/>
    <property type="molecule type" value="Genomic_DNA"/>
</dbReference>
<dbReference type="Pfam" id="PF13180">
    <property type="entry name" value="PDZ_2"/>
    <property type="match status" value="1"/>
</dbReference>
<dbReference type="GO" id="GO:0016787">
    <property type="term" value="F:hydrolase activity"/>
    <property type="evidence" value="ECO:0007669"/>
    <property type="project" value="UniProtKB-KW"/>
</dbReference>
<keyword evidence="3" id="KW-1185">Reference proteome</keyword>
<dbReference type="InterPro" id="IPR009003">
    <property type="entry name" value="Peptidase_S1_PA"/>
</dbReference>
<organism evidence="2 3">
    <name type="scientific">Aceticella autotrophica</name>
    <dbReference type="NCBI Taxonomy" id="2755338"/>
    <lineage>
        <taxon>Bacteria</taxon>
        <taxon>Bacillati</taxon>
        <taxon>Bacillota</taxon>
        <taxon>Clostridia</taxon>
        <taxon>Thermoanaerobacterales</taxon>
        <taxon>Thermoanaerobacteraceae</taxon>
        <taxon>Aceticella</taxon>
    </lineage>
</organism>
<proteinExistence type="predicted"/>
<accession>A0A974Y2N7</accession>
<evidence type="ECO:0000313" key="3">
    <source>
        <dbReference type="Proteomes" id="UP000671913"/>
    </source>
</evidence>
<dbReference type="NCBIfam" id="TIGR02860">
    <property type="entry name" value="spore_IV_B"/>
    <property type="match status" value="1"/>
</dbReference>
<evidence type="ECO:0000259" key="1">
    <source>
        <dbReference type="PROSITE" id="PS51494"/>
    </source>
</evidence>
<dbReference type="Pfam" id="PF05580">
    <property type="entry name" value="Peptidase_S55"/>
    <property type="match status" value="1"/>
</dbReference>
<dbReference type="KEGG" id="aaut:ACETAC_06135"/>
<reference evidence="2" key="1">
    <citation type="submission" date="2020-08" db="EMBL/GenBank/DDBJ databases">
        <title>Genomic insights into the carbon and energy metabolism of the first obligate autotrophic acetogenic bacterium Aceticella autotrophica gen. nov., sp. nov.</title>
        <authorList>
            <person name="Toshchakov S.V."/>
            <person name="Elcheninov A.G."/>
            <person name="Kublanov I.V."/>
            <person name="Frolov E.N."/>
            <person name="Lebedinsky A.V."/>
        </authorList>
    </citation>
    <scope>NUCLEOTIDE SEQUENCE</scope>
    <source>
        <strain evidence="2">3443-3Ac</strain>
    </source>
</reference>
<dbReference type="SUPFAM" id="SSF50494">
    <property type="entry name" value="Trypsin-like serine proteases"/>
    <property type="match status" value="1"/>
</dbReference>
<dbReference type="EC" id="3.4.21.116" evidence="2"/>